<feature type="domain" description="ABC1 atypical kinase-like" evidence="2">
    <location>
        <begin position="84"/>
        <end position="159"/>
    </location>
</feature>
<dbReference type="PANTHER" id="PTHR43173">
    <property type="entry name" value="ABC1 FAMILY PROTEIN"/>
    <property type="match status" value="1"/>
</dbReference>
<feature type="region of interest" description="Disordered" evidence="1">
    <location>
        <begin position="38"/>
        <end position="81"/>
    </location>
</feature>
<dbReference type="InterPro" id="IPR051130">
    <property type="entry name" value="Mito_struct-func_regulator"/>
</dbReference>
<dbReference type="InterPro" id="IPR004147">
    <property type="entry name" value="ABC1_dom"/>
</dbReference>
<proteinExistence type="predicted"/>
<reference evidence="3" key="1">
    <citation type="submission" date="2021-01" db="EMBL/GenBank/DDBJ databases">
        <authorList>
            <person name="Corre E."/>
            <person name="Pelletier E."/>
            <person name="Niang G."/>
            <person name="Scheremetjew M."/>
            <person name="Finn R."/>
            <person name="Kale V."/>
            <person name="Holt S."/>
            <person name="Cochrane G."/>
            <person name="Meng A."/>
            <person name="Brown T."/>
            <person name="Cohen L."/>
        </authorList>
    </citation>
    <scope>NUCLEOTIDE SEQUENCE</scope>
    <source>
        <strain evidence="3">OF101</strain>
    </source>
</reference>
<protein>
    <recommendedName>
        <fullName evidence="2">ABC1 atypical kinase-like domain-containing protein</fullName>
    </recommendedName>
</protein>
<dbReference type="PANTHER" id="PTHR43173:SF34">
    <property type="entry name" value="ABC1 ATYPICAL KINASE-LIKE DOMAIN-CONTAINING PROTEIN"/>
    <property type="match status" value="1"/>
</dbReference>
<dbReference type="Pfam" id="PF03109">
    <property type="entry name" value="ABC1"/>
    <property type="match status" value="1"/>
</dbReference>
<evidence type="ECO:0000313" key="3">
    <source>
        <dbReference type="EMBL" id="CAD9098505.1"/>
    </source>
</evidence>
<dbReference type="AlphaFoldDB" id="A0A7S1L9Z3"/>
<accession>A0A7S1L9Z3</accession>
<evidence type="ECO:0000256" key="1">
    <source>
        <dbReference type="SAM" id="MobiDB-lite"/>
    </source>
</evidence>
<feature type="compositionally biased region" description="Low complexity" evidence="1">
    <location>
        <begin position="52"/>
        <end position="61"/>
    </location>
</feature>
<dbReference type="EMBL" id="HBGE01010558">
    <property type="protein sequence ID" value="CAD9098505.1"/>
    <property type="molecule type" value="Transcribed_RNA"/>
</dbReference>
<organism evidence="3">
    <name type="scientific">Alexandrium catenella</name>
    <name type="common">Red tide dinoflagellate</name>
    <name type="synonym">Gonyaulax catenella</name>
    <dbReference type="NCBI Taxonomy" id="2925"/>
    <lineage>
        <taxon>Eukaryota</taxon>
        <taxon>Sar</taxon>
        <taxon>Alveolata</taxon>
        <taxon>Dinophyceae</taxon>
        <taxon>Gonyaulacales</taxon>
        <taxon>Pyrocystaceae</taxon>
        <taxon>Alexandrium</taxon>
    </lineage>
</organism>
<name>A0A7S1L9Z3_ALECA</name>
<sequence>MTFLEGVGLDKAFRAQLAASGLDTSKILRAMAVLGDDGDDVHGGGPDRAEEGSGASAGGESVPRADGHAVAREEGPGQGQGAAVDYKKALATLVDVYGFCFLAKGLYNGDPHPGNVIMMPDGRLGLVDFGQVKYMQEGSRLALANVITGILDGDQARTVAAMNEIGFNYNSADADVVHDDICWHQALWLFGKMAIIPFPSSIKNVTVHSDNAKDMPMTVRTIVILKGVAMAFGFWVSMAEAWLHYAAASPEEAERLQATMRELEKKSISGTWTMTHQVTGEEVAWAFRQPPGQQFFFATQGSAGQAWPNGHIRGRSIEWKCGVSGSLWRGSLENDGEHLSQVQCFAPDEKYMGVHRGVLASGRVVRAVNTAKGASSTLCFAFKQARLAKKKKP</sequence>
<feature type="compositionally biased region" description="Basic and acidic residues" evidence="1">
    <location>
        <begin position="40"/>
        <end position="51"/>
    </location>
</feature>
<evidence type="ECO:0000259" key="2">
    <source>
        <dbReference type="Pfam" id="PF03109"/>
    </source>
</evidence>
<feature type="compositionally biased region" description="Basic and acidic residues" evidence="1">
    <location>
        <begin position="63"/>
        <end position="75"/>
    </location>
</feature>
<gene>
    <name evidence="3" type="ORF">ACAT0790_LOCUS6181</name>
</gene>